<organism evidence="1 2">
    <name type="scientific">Trinickia violacea</name>
    <dbReference type="NCBI Taxonomy" id="2571746"/>
    <lineage>
        <taxon>Bacteria</taxon>
        <taxon>Pseudomonadati</taxon>
        <taxon>Pseudomonadota</taxon>
        <taxon>Betaproteobacteria</taxon>
        <taxon>Burkholderiales</taxon>
        <taxon>Burkholderiaceae</taxon>
        <taxon>Trinickia</taxon>
    </lineage>
</organism>
<reference evidence="1 2" key="1">
    <citation type="submission" date="2019-05" db="EMBL/GenBank/DDBJ databases">
        <title>Burkholderia sp. DHOD12, isolated from subtropical forest soil.</title>
        <authorList>
            <person name="Gao Z.-H."/>
            <person name="Qiu L.-H."/>
        </authorList>
    </citation>
    <scope>NUCLEOTIDE SEQUENCE [LARGE SCALE GENOMIC DNA]</scope>
    <source>
        <strain evidence="1 2">DHOD12</strain>
    </source>
</reference>
<dbReference type="Pfam" id="PF05114">
    <property type="entry name" value="MbnB_TglH_ChrH"/>
    <property type="match status" value="1"/>
</dbReference>
<dbReference type="PANTHER" id="PTHR42194:SF1">
    <property type="entry name" value="UPF0276 PROTEIN HI_1600"/>
    <property type="match status" value="1"/>
</dbReference>
<dbReference type="PANTHER" id="PTHR42194">
    <property type="entry name" value="UPF0276 PROTEIN HI_1600"/>
    <property type="match status" value="1"/>
</dbReference>
<dbReference type="KEGG" id="tvl:FAZ95_38910"/>
<dbReference type="Gene3D" id="3.20.20.150">
    <property type="entry name" value="Divalent-metal-dependent TIM barrel enzymes"/>
    <property type="match status" value="1"/>
</dbReference>
<accession>A0A4P8J2C1</accession>
<dbReference type="OrthoDB" id="9763101at2"/>
<protein>
    <submittedName>
        <fullName evidence="1">DUF692 domain-containing protein</fullName>
    </submittedName>
</protein>
<evidence type="ECO:0000313" key="2">
    <source>
        <dbReference type="Proteomes" id="UP000298656"/>
    </source>
</evidence>
<evidence type="ECO:0000313" key="1">
    <source>
        <dbReference type="EMBL" id="QCP55151.1"/>
    </source>
</evidence>
<dbReference type="EMBL" id="CP040079">
    <property type="protein sequence ID" value="QCP55151.1"/>
    <property type="molecule type" value="Genomic_DNA"/>
</dbReference>
<gene>
    <name evidence="1" type="ORF">FAZ95_38910</name>
</gene>
<proteinExistence type="predicted"/>
<dbReference type="AlphaFoldDB" id="A0A4P8J2C1"/>
<sequence>MHGNAQQPVFHKPAPIGVGIQYNPEILDWFPFESLEVDLFEILLDNVMAPLDGPHLIKPAARKMLERLRARCTLLAHSNYGCEFGFGSLEQTAAVRRHVPIAQAIGSPWVADHCFYGDDSWLDIWSSPVQFSQREIKRCAERAAALQARYCMPLAHENAAYYLACPGSEMREAEFIAGLVEEAGTFIHLDLHNIYTNSLNLPEFDVRDYLNTIPLERVIAVHLAGGSWHGGLYHDWHDSPIPEPVWELYEELLSRAQPCAVILEYQGQAHHPDTRVLGGQDDGDMIVADLERARALWNRYRPVVVRPVELETAR</sequence>
<keyword evidence="2" id="KW-1185">Reference proteome</keyword>
<dbReference type="InterPro" id="IPR036237">
    <property type="entry name" value="Xyl_isomerase-like_sf"/>
</dbReference>
<name>A0A4P8J2C1_9BURK</name>
<dbReference type="Proteomes" id="UP000298656">
    <property type="component" value="Chromosome 3"/>
</dbReference>
<dbReference type="InterPro" id="IPR007801">
    <property type="entry name" value="MbnB/TglH/ChrH"/>
</dbReference>
<dbReference type="SUPFAM" id="SSF51658">
    <property type="entry name" value="Xylose isomerase-like"/>
    <property type="match status" value="1"/>
</dbReference>